<keyword evidence="1" id="KW-0472">Membrane</keyword>
<sequence length="203" mass="21842">MNHAQRDTHEAPAPAPRAARWWFALRQALPSLALLLLVLAPLAIGGAYVYQKHRYALGVLDDLQPRYARLLGLQQSADTLAQRAQLAQVALQQRLYPADADPGATANEALQRARALLEEAGLSIEVSQTAPVQDEGPALQRIGLTFTAEGDMAAIVAGMQKLQAAQPVIGVLKTTIRPAGLTPPSSNPKLKVQLQLAVWKPRS</sequence>
<evidence type="ECO:0000256" key="1">
    <source>
        <dbReference type="SAM" id="Phobius"/>
    </source>
</evidence>
<keyword evidence="1" id="KW-0812">Transmembrane</keyword>
<reference evidence="2 3" key="1">
    <citation type="submission" date="2019-07" db="EMBL/GenBank/DDBJ databases">
        <title>Tepidimonas taiwanensis I1-1 draft genome.</title>
        <authorList>
            <person name="Da Costa M.S."/>
            <person name="Froufe H.J.C."/>
            <person name="Egas C."/>
            <person name="Albuquerque L."/>
        </authorList>
    </citation>
    <scope>NUCLEOTIDE SEQUENCE [LARGE SCALE GENOMIC DNA]</scope>
    <source>
        <strain evidence="2 3">I1-1</strain>
    </source>
</reference>
<feature type="transmembrane region" description="Helical" evidence="1">
    <location>
        <begin position="28"/>
        <end position="50"/>
    </location>
</feature>
<proteinExistence type="predicted"/>
<dbReference type="Pfam" id="PF10741">
    <property type="entry name" value="T2SSM_b"/>
    <property type="match status" value="1"/>
</dbReference>
<dbReference type="Proteomes" id="UP000317763">
    <property type="component" value="Unassembled WGS sequence"/>
</dbReference>
<dbReference type="RefSeq" id="WP_052231335.1">
    <property type="nucleotide sequence ID" value="NZ_CP083911.1"/>
</dbReference>
<protein>
    <submittedName>
        <fullName evidence="2">Type II secretion system (T2SS), protein M subtype b</fullName>
    </submittedName>
</protein>
<organism evidence="2 3">
    <name type="scientific">Tepidimonas taiwanensis</name>
    <dbReference type="NCBI Taxonomy" id="307486"/>
    <lineage>
        <taxon>Bacteria</taxon>
        <taxon>Pseudomonadati</taxon>
        <taxon>Pseudomonadota</taxon>
        <taxon>Betaproteobacteria</taxon>
        <taxon>Burkholderiales</taxon>
        <taxon>Tepidimonas</taxon>
    </lineage>
</organism>
<evidence type="ECO:0000313" key="2">
    <source>
        <dbReference type="EMBL" id="TSE34067.1"/>
    </source>
</evidence>
<keyword evidence="3" id="KW-1185">Reference proteome</keyword>
<comment type="caution">
    <text evidence="2">The sequence shown here is derived from an EMBL/GenBank/DDBJ whole genome shotgun (WGS) entry which is preliminary data.</text>
</comment>
<dbReference type="AlphaFoldDB" id="A0A554XE02"/>
<dbReference type="STRING" id="307486.GCA_000807215_00164"/>
<dbReference type="OrthoDB" id="8904003at2"/>
<evidence type="ECO:0000313" key="3">
    <source>
        <dbReference type="Proteomes" id="UP000317763"/>
    </source>
</evidence>
<gene>
    <name evidence="2" type="ORF">Ttaiw_00127</name>
</gene>
<keyword evidence="1" id="KW-1133">Transmembrane helix</keyword>
<dbReference type="InterPro" id="IPR034756">
    <property type="entry name" value="T2SSM_b"/>
</dbReference>
<accession>A0A554XE02</accession>
<dbReference type="EMBL" id="VJOM01000001">
    <property type="protein sequence ID" value="TSE34067.1"/>
    <property type="molecule type" value="Genomic_DNA"/>
</dbReference>
<name>A0A554XE02_9BURK</name>